<keyword evidence="3" id="KW-1185">Reference proteome</keyword>
<evidence type="ECO:0000313" key="2">
    <source>
        <dbReference type="EMBL" id="CAI9150331.1"/>
    </source>
</evidence>
<protein>
    <submittedName>
        <fullName evidence="2">Uncharacterized protein</fullName>
    </submittedName>
</protein>
<evidence type="ECO:0000256" key="1">
    <source>
        <dbReference type="SAM" id="MobiDB-lite"/>
    </source>
</evidence>
<name>A0ABN8XRW0_RANTA</name>
<reference evidence="2" key="1">
    <citation type="submission" date="2023-04" db="EMBL/GenBank/DDBJ databases">
        <authorList>
            <consortium name="ELIXIR-Norway"/>
        </authorList>
    </citation>
    <scope>NUCLEOTIDE SEQUENCE [LARGE SCALE GENOMIC DNA]</scope>
</reference>
<organism evidence="2 3">
    <name type="scientific">Rangifer tarandus platyrhynchus</name>
    <name type="common">Svalbard reindeer</name>
    <dbReference type="NCBI Taxonomy" id="3082113"/>
    <lineage>
        <taxon>Eukaryota</taxon>
        <taxon>Metazoa</taxon>
        <taxon>Chordata</taxon>
        <taxon>Craniata</taxon>
        <taxon>Vertebrata</taxon>
        <taxon>Euteleostomi</taxon>
        <taxon>Mammalia</taxon>
        <taxon>Eutheria</taxon>
        <taxon>Laurasiatheria</taxon>
        <taxon>Artiodactyla</taxon>
        <taxon>Ruminantia</taxon>
        <taxon>Pecora</taxon>
        <taxon>Cervidae</taxon>
        <taxon>Odocoileinae</taxon>
        <taxon>Rangifer</taxon>
    </lineage>
</organism>
<feature type="compositionally biased region" description="Low complexity" evidence="1">
    <location>
        <begin position="151"/>
        <end position="162"/>
    </location>
</feature>
<dbReference type="Proteomes" id="UP001176941">
    <property type="component" value="Unassembled WGS sequence"/>
</dbReference>
<sequence length="162" mass="17435">MTGGQRNFSFRVGKSRESQLNTRCWRQANRVPDLCAPTTHGHTGSRDPFTPADPLLPTHTPLPHLRAPRLHLLVPHARAHRDRVHAAPTDPEAAPHGRGVLAGRAASVRGAHHSTIALGPRPGVLTLRPVAATAEPRTEQGSLSSRLEESGAAGHWAGWGTW</sequence>
<evidence type="ECO:0000313" key="3">
    <source>
        <dbReference type="Proteomes" id="UP001176941"/>
    </source>
</evidence>
<feature type="region of interest" description="Disordered" evidence="1">
    <location>
        <begin position="133"/>
        <end position="162"/>
    </location>
</feature>
<comment type="caution">
    <text evidence="2">The sequence shown here is derived from an EMBL/GenBank/DDBJ whole genome shotgun (WGS) entry which is preliminary data.</text>
</comment>
<accession>A0ABN8XRW0</accession>
<dbReference type="EMBL" id="CATKSN020000773">
    <property type="protein sequence ID" value="CAI9150331.1"/>
    <property type="molecule type" value="Genomic_DNA"/>
</dbReference>
<gene>
    <name evidence="2" type="ORF">MRATA1EN1_LOCUS31949</name>
</gene>
<proteinExistence type="predicted"/>